<comment type="caution">
    <text evidence="1">The sequence shown here is derived from an EMBL/GenBank/DDBJ whole genome shotgun (WGS) entry which is preliminary data.</text>
</comment>
<organism evidence="1">
    <name type="scientific">marine sediment metagenome</name>
    <dbReference type="NCBI Taxonomy" id="412755"/>
    <lineage>
        <taxon>unclassified sequences</taxon>
        <taxon>metagenomes</taxon>
        <taxon>ecological metagenomes</taxon>
    </lineage>
</organism>
<name>A0A0F9JH18_9ZZZZ</name>
<dbReference type="EMBL" id="LAZR01010038">
    <property type="protein sequence ID" value="KKM69154.1"/>
    <property type="molecule type" value="Genomic_DNA"/>
</dbReference>
<proteinExistence type="predicted"/>
<reference evidence="1" key="1">
    <citation type="journal article" date="2015" name="Nature">
        <title>Complex archaea that bridge the gap between prokaryotes and eukaryotes.</title>
        <authorList>
            <person name="Spang A."/>
            <person name="Saw J.H."/>
            <person name="Jorgensen S.L."/>
            <person name="Zaremba-Niedzwiedzka K."/>
            <person name="Martijn J."/>
            <person name="Lind A.E."/>
            <person name="van Eijk R."/>
            <person name="Schleper C."/>
            <person name="Guy L."/>
            <person name="Ettema T.J."/>
        </authorList>
    </citation>
    <scope>NUCLEOTIDE SEQUENCE</scope>
</reference>
<dbReference type="AlphaFoldDB" id="A0A0F9JH18"/>
<accession>A0A0F9JH18</accession>
<sequence length="75" mass="8373">MDFFTGGIFANGIKREQDEVYENTRDGQRATIYEGNWKVNGVNFLLTRIHLISKSWGTKSKINGGRNIPASALGI</sequence>
<evidence type="ECO:0000313" key="1">
    <source>
        <dbReference type="EMBL" id="KKM69154.1"/>
    </source>
</evidence>
<gene>
    <name evidence="1" type="ORF">LCGC14_1453690</name>
</gene>
<protein>
    <submittedName>
        <fullName evidence="1">Uncharacterized protein</fullName>
    </submittedName>
</protein>